<gene>
    <name evidence="2" type="ORF">OL497_05350</name>
</gene>
<accession>A0ABT3IH61</accession>
<proteinExistence type="predicted"/>
<dbReference type="SUPFAM" id="SSF57424">
    <property type="entry name" value="LDL receptor-like module"/>
    <property type="match status" value="1"/>
</dbReference>
<sequence>MKKISLKDLGTLGIQQLSRENLKNVTGGSWCAPNEFACRNGTCIPISKEMDGVMDCLDGSDEMAHSCSCTLKTTSGTSVDFPISSSANTQELCSDGCKTACDNASGCASWSSVFASSN</sequence>
<dbReference type="RefSeq" id="WP_264728514.1">
    <property type="nucleotide sequence ID" value="NZ_JAPDNR010000001.1"/>
</dbReference>
<name>A0ABT3IH61_9BACT</name>
<dbReference type="PROSITE" id="PS50068">
    <property type="entry name" value="LDLRA_2"/>
    <property type="match status" value="1"/>
</dbReference>
<dbReference type="CDD" id="cd00112">
    <property type="entry name" value="LDLa"/>
    <property type="match status" value="1"/>
</dbReference>
<keyword evidence="3" id="KW-1185">Reference proteome</keyword>
<organism evidence="2 3">
    <name type="scientific">Chitinophaga nivalis</name>
    <dbReference type="NCBI Taxonomy" id="2991709"/>
    <lineage>
        <taxon>Bacteria</taxon>
        <taxon>Pseudomonadati</taxon>
        <taxon>Bacteroidota</taxon>
        <taxon>Chitinophagia</taxon>
        <taxon>Chitinophagales</taxon>
        <taxon>Chitinophagaceae</taxon>
        <taxon>Chitinophaga</taxon>
    </lineage>
</organism>
<evidence type="ECO:0000256" key="1">
    <source>
        <dbReference type="ARBA" id="ARBA00023157"/>
    </source>
</evidence>
<evidence type="ECO:0000313" key="3">
    <source>
        <dbReference type="Proteomes" id="UP001207742"/>
    </source>
</evidence>
<keyword evidence="1" id="KW-1015">Disulfide bond</keyword>
<evidence type="ECO:0000313" key="2">
    <source>
        <dbReference type="EMBL" id="MCW3483308.1"/>
    </source>
</evidence>
<keyword evidence="2" id="KW-0675">Receptor</keyword>
<reference evidence="2 3" key="1">
    <citation type="submission" date="2022-10" db="EMBL/GenBank/DDBJ databases">
        <title>Chitinophaga nivalis PC15 sp. nov., isolated from Pyeongchang county, South Korea.</title>
        <authorList>
            <person name="Trinh H.N."/>
        </authorList>
    </citation>
    <scope>NUCLEOTIDE SEQUENCE [LARGE SCALE GENOMIC DNA]</scope>
    <source>
        <strain evidence="2 3">PC14</strain>
    </source>
</reference>
<dbReference type="Gene3D" id="4.10.400.10">
    <property type="entry name" value="Low-density Lipoprotein Receptor"/>
    <property type="match status" value="1"/>
</dbReference>
<dbReference type="EMBL" id="JAPDNS010000001">
    <property type="protein sequence ID" value="MCW3483308.1"/>
    <property type="molecule type" value="Genomic_DNA"/>
</dbReference>
<keyword evidence="2" id="KW-0449">Lipoprotein</keyword>
<dbReference type="InterPro" id="IPR036055">
    <property type="entry name" value="LDL_receptor-like_sf"/>
</dbReference>
<dbReference type="InterPro" id="IPR002172">
    <property type="entry name" value="LDrepeatLR_classA_rpt"/>
</dbReference>
<comment type="caution">
    <text evidence="2">The sequence shown here is derived from an EMBL/GenBank/DDBJ whole genome shotgun (WGS) entry which is preliminary data.</text>
</comment>
<dbReference type="Pfam" id="PF00057">
    <property type="entry name" value="Ldl_recept_a"/>
    <property type="match status" value="1"/>
</dbReference>
<dbReference type="SMART" id="SM00192">
    <property type="entry name" value="LDLa"/>
    <property type="match status" value="1"/>
</dbReference>
<dbReference type="Proteomes" id="UP001207742">
    <property type="component" value="Unassembled WGS sequence"/>
</dbReference>
<protein>
    <submittedName>
        <fullName evidence="2">Low-density lipoprotein receptor class A repeat-containing protein</fullName>
    </submittedName>
</protein>